<evidence type="ECO:0000259" key="5">
    <source>
        <dbReference type="PROSITE" id="PS50865"/>
    </source>
</evidence>
<protein>
    <recommendedName>
        <fullName evidence="5">MYND-type domain-containing protein</fullName>
    </recommendedName>
</protein>
<dbReference type="SUPFAM" id="SSF144232">
    <property type="entry name" value="HIT/MYND zinc finger-like"/>
    <property type="match status" value="1"/>
</dbReference>
<dbReference type="Proteomes" id="UP000041254">
    <property type="component" value="Unassembled WGS sequence"/>
</dbReference>
<dbReference type="VEuPathDB" id="CryptoDB:Vbra_7842"/>
<evidence type="ECO:0000256" key="2">
    <source>
        <dbReference type="ARBA" id="ARBA00022771"/>
    </source>
</evidence>
<dbReference type="InParanoid" id="A0A0G4EM27"/>
<dbReference type="AlphaFoldDB" id="A0A0G4EM27"/>
<gene>
    <name evidence="6" type="ORF">Vbra_7842</name>
</gene>
<dbReference type="PROSITE" id="PS50865">
    <property type="entry name" value="ZF_MYND_2"/>
    <property type="match status" value="1"/>
</dbReference>
<proteinExistence type="predicted"/>
<dbReference type="Gene3D" id="6.10.140.2220">
    <property type="match status" value="1"/>
</dbReference>
<sequence>MRTSTPSYGLSKHLWRTCSDKLCQLILPRACWQCRKEDSEPGVKLGRCRGCLEIFFCSPECQRAAWKRHKKYCKAAAANREELIESLDELSRSCSGGEIKAAVVNYFPDLMNVDEWGKESGINPDKLVSRHPSIVVHRTRLCYCYAAYDLTKDGMEPVEAFLNVRSKNYELALSPDSPHKRVTWETLAADPSTSVFIKATHARRGVTWRDLFSQLLAHKNGAAFECNHHMLTNVMRVRPRLFFVGFANAGPMGEADDAAEKMKRDMMKAFTQNNPHEVIRG</sequence>
<dbReference type="EMBL" id="CDMY01000265">
    <property type="protein sequence ID" value="CEL98193.1"/>
    <property type="molecule type" value="Genomic_DNA"/>
</dbReference>
<keyword evidence="7" id="KW-1185">Reference proteome</keyword>
<feature type="domain" description="MYND-type" evidence="5">
    <location>
        <begin position="31"/>
        <end position="73"/>
    </location>
</feature>
<dbReference type="OrthoDB" id="442656at2759"/>
<name>A0A0G4EM27_VITBC</name>
<keyword evidence="1" id="KW-0479">Metal-binding</keyword>
<dbReference type="InterPro" id="IPR002893">
    <property type="entry name" value="Znf_MYND"/>
</dbReference>
<organism evidence="6 7">
    <name type="scientific">Vitrella brassicaformis (strain CCMP3155)</name>
    <dbReference type="NCBI Taxonomy" id="1169540"/>
    <lineage>
        <taxon>Eukaryota</taxon>
        <taxon>Sar</taxon>
        <taxon>Alveolata</taxon>
        <taxon>Colpodellida</taxon>
        <taxon>Vitrellaceae</taxon>
        <taxon>Vitrella</taxon>
    </lineage>
</organism>
<reference evidence="6 7" key="1">
    <citation type="submission" date="2014-11" db="EMBL/GenBank/DDBJ databases">
        <authorList>
            <person name="Zhu J."/>
            <person name="Qi W."/>
            <person name="Song R."/>
        </authorList>
    </citation>
    <scope>NUCLEOTIDE SEQUENCE [LARGE SCALE GENOMIC DNA]</scope>
</reference>
<dbReference type="Pfam" id="PF01753">
    <property type="entry name" value="zf-MYND"/>
    <property type="match status" value="1"/>
</dbReference>
<evidence type="ECO:0000256" key="4">
    <source>
        <dbReference type="PROSITE-ProRule" id="PRU00134"/>
    </source>
</evidence>
<keyword evidence="3" id="KW-0862">Zinc</keyword>
<evidence type="ECO:0000313" key="7">
    <source>
        <dbReference type="Proteomes" id="UP000041254"/>
    </source>
</evidence>
<keyword evidence="2 4" id="KW-0863">Zinc-finger</keyword>
<evidence type="ECO:0000313" key="6">
    <source>
        <dbReference type="EMBL" id="CEL98193.1"/>
    </source>
</evidence>
<dbReference type="PROSITE" id="PS01360">
    <property type="entry name" value="ZF_MYND_1"/>
    <property type="match status" value="1"/>
</dbReference>
<evidence type="ECO:0000256" key="3">
    <source>
        <dbReference type="ARBA" id="ARBA00022833"/>
    </source>
</evidence>
<evidence type="ECO:0000256" key="1">
    <source>
        <dbReference type="ARBA" id="ARBA00022723"/>
    </source>
</evidence>
<accession>A0A0G4EM27</accession>
<dbReference type="GO" id="GO:0008270">
    <property type="term" value="F:zinc ion binding"/>
    <property type="evidence" value="ECO:0007669"/>
    <property type="project" value="UniProtKB-KW"/>
</dbReference>